<keyword evidence="5 12" id="KW-0378">Hydrolase</keyword>
<dbReference type="Proteomes" id="UP000481153">
    <property type="component" value="Unassembled WGS sequence"/>
</dbReference>
<keyword evidence="3 12" id="KW-0479">Metal-binding</keyword>
<dbReference type="GO" id="GO:0008420">
    <property type="term" value="F:RNA polymerase II CTD heptapeptide repeat phosphatase activity"/>
    <property type="evidence" value="ECO:0007669"/>
    <property type="project" value="UniProtKB-UniRule"/>
</dbReference>
<gene>
    <name evidence="15" type="ORF">Ae201684_007340</name>
</gene>
<dbReference type="Pfam" id="PF04181">
    <property type="entry name" value="RPAP2_Rtr1"/>
    <property type="match status" value="1"/>
</dbReference>
<evidence type="ECO:0000256" key="5">
    <source>
        <dbReference type="ARBA" id="ARBA00022801"/>
    </source>
</evidence>
<evidence type="ECO:0000256" key="13">
    <source>
        <dbReference type="SAM" id="MobiDB-lite"/>
    </source>
</evidence>
<dbReference type="InterPro" id="IPR038534">
    <property type="entry name" value="Rtr1/RPAP2_sf"/>
</dbReference>
<evidence type="ECO:0000256" key="4">
    <source>
        <dbReference type="ARBA" id="ARBA00022771"/>
    </source>
</evidence>
<reference evidence="15 16" key="1">
    <citation type="submission" date="2019-07" db="EMBL/GenBank/DDBJ databases">
        <title>Genomics analysis of Aphanomyces spp. identifies a new class of oomycete effector associated with host adaptation.</title>
        <authorList>
            <person name="Gaulin E."/>
        </authorList>
    </citation>
    <scope>NUCLEOTIDE SEQUENCE [LARGE SCALE GENOMIC DNA]</scope>
    <source>
        <strain evidence="15 16">ATCC 201684</strain>
    </source>
</reference>
<sequence length="520" mass="57641">MDRKMDNAMVMSEHSTARDAFVLMSTLLVPSVPREYLDLCGKILQERHVRDVFEERSVLQRCGWPLCRETLSNRRQQKYRVSVSKKQVYNAREEQQFCSDKCHEDARKYIATLPVKAPQMLPSITHVFGTAKPNPKDYDGTNSRPVAAKAPIGSASRKSAQPKVVWAKQPGMGVVEKNDPTKMTPIVPKDVKIVEHSTPAQTSTDFSTANAVLIEGYVFPSHKAKKATKAARQLAKAQREVNPPDDGVAIVSDEEYTSDDSSDLSSESDMDDESSEDSEGNTDVYSAADLSPFATVWWKVSEMVTPATLQLVARLHGQALPPLEAPLVGNTDQDNRRLLFGSFCHRQLQQVAKATGLSTERGIQLEMNDLIQSFQLMRPLEGTQTREWNTMCLLLLMVANRLTPATWRNHVTSDVLTKLCGLDMHEMQQLLEIFCASDSMTTIVLADEMDSVPAAAPAVSPTSSTASTNGVPCRKCRRKKCRCGTSKQVDETSDFSDAELASMMQDALKIKQMAEFGTVD</sequence>
<feature type="compositionally biased region" description="Acidic residues" evidence="13">
    <location>
        <begin position="252"/>
        <end position="280"/>
    </location>
</feature>
<keyword evidence="8 12" id="KW-0539">Nucleus</keyword>
<comment type="catalytic activity">
    <reaction evidence="10 12">
        <text>O-phospho-L-threonyl-[protein] + H2O = L-threonyl-[protein] + phosphate</text>
        <dbReference type="Rhea" id="RHEA:47004"/>
        <dbReference type="Rhea" id="RHEA-COMP:11060"/>
        <dbReference type="Rhea" id="RHEA-COMP:11605"/>
        <dbReference type="ChEBI" id="CHEBI:15377"/>
        <dbReference type="ChEBI" id="CHEBI:30013"/>
        <dbReference type="ChEBI" id="CHEBI:43474"/>
        <dbReference type="ChEBI" id="CHEBI:61977"/>
        <dbReference type="EC" id="3.1.3.16"/>
    </reaction>
</comment>
<dbReference type="VEuPathDB" id="FungiDB:AeMF1_020385"/>
<keyword evidence="6 12" id="KW-0862">Zinc</keyword>
<dbReference type="PROSITE" id="PS51479">
    <property type="entry name" value="ZF_RTR1"/>
    <property type="match status" value="1"/>
</dbReference>
<dbReference type="GO" id="GO:0005737">
    <property type="term" value="C:cytoplasm"/>
    <property type="evidence" value="ECO:0007669"/>
    <property type="project" value="TreeGrafter"/>
</dbReference>
<comment type="subcellular location">
    <subcellularLocation>
        <location evidence="1 12">Nucleus</location>
    </subcellularLocation>
</comment>
<comment type="function">
    <text evidence="12">Putative RNA polymerase II subunit B1 C-terminal domain (CTD) phosphatase involved in RNA polymerase II transcription regulation.</text>
</comment>
<keyword evidence="16" id="KW-1185">Reference proteome</keyword>
<dbReference type="PANTHER" id="PTHR14732:SF0">
    <property type="entry name" value="RNA POLYMERASE II SUBUNIT B1 CTD PHOSPHATASE RPAP2-RELATED"/>
    <property type="match status" value="1"/>
</dbReference>
<dbReference type="Gene3D" id="1.25.40.820">
    <property type="match status" value="1"/>
</dbReference>
<dbReference type="EMBL" id="VJMJ01000089">
    <property type="protein sequence ID" value="KAF0736320.1"/>
    <property type="molecule type" value="Genomic_DNA"/>
</dbReference>
<feature type="domain" description="RTR1-type" evidence="14">
    <location>
        <begin position="39"/>
        <end position="122"/>
    </location>
</feature>
<dbReference type="PANTHER" id="PTHR14732">
    <property type="entry name" value="RNA POLYMERASE II SUBUNIT B1 CTD PHOSPHATASE RPAP2-RELATED"/>
    <property type="match status" value="1"/>
</dbReference>
<comment type="similarity">
    <text evidence="2 11 12">Belongs to the RPAP2 family.</text>
</comment>
<comment type="caution">
    <text evidence="15">The sequence shown here is derived from an EMBL/GenBank/DDBJ whole genome shotgun (WGS) entry which is preliminary data.</text>
</comment>
<dbReference type="AlphaFoldDB" id="A0A6G0X8G4"/>
<evidence type="ECO:0000259" key="14">
    <source>
        <dbReference type="PROSITE" id="PS51479"/>
    </source>
</evidence>
<organism evidence="15 16">
    <name type="scientific">Aphanomyces euteiches</name>
    <dbReference type="NCBI Taxonomy" id="100861"/>
    <lineage>
        <taxon>Eukaryota</taxon>
        <taxon>Sar</taxon>
        <taxon>Stramenopiles</taxon>
        <taxon>Oomycota</taxon>
        <taxon>Saprolegniomycetes</taxon>
        <taxon>Saprolegniales</taxon>
        <taxon>Verrucalvaceae</taxon>
        <taxon>Aphanomyces</taxon>
    </lineage>
</organism>
<dbReference type="InterPro" id="IPR039693">
    <property type="entry name" value="Rtr1/RPAP2"/>
</dbReference>
<evidence type="ECO:0000256" key="2">
    <source>
        <dbReference type="ARBA" id="ARBA00005676"/>
    </source>
</evidence>
<evidence type="ECO:0000313" key="15">
    <source>
        <dbReference type="EMBL" id="KAF0736320.1"/>
    </source>
</evidence>
<dbReference type="GO" id="GO:0008270">
    <property type="term" value="F:zinc ion binding"/>
    <property type="evidence" value="ECO:0007669"/>
    <property type="project" value="UniProtKB-KW"/>
</dbReference>
<evidence type="ECO:0000256" key="7">
    <source>
        <dbReference type="ARBA" id="ARBA00022912"/>
    </source>
</evidence>
<keyword evidence="4 12" id="KW-0863">Zinc-finger</keyword>
<name>A0A6G0X8G4_9STRA</name>
<evidence type="ECO:0000256" key="1">
    <source>
        <dbReference type="ARBA" id="ARBA00004123"/>
    </source>
</evidence>
<evidence type="ECO:0000313" key="16">
    <source>
        <dbReference type="Proteomes" id="UP000481153"/>
    </source>
</evidence>
<dbReference type="GO" id="GO:0005634">
    <property type="term" value="C:nucleus"/>
    <property type="evidence" value="ECO:0007669"/>
    <property type="project" value="UniProtKB-SubCell"/>
</dbReference>
<feature type="region of interest" description="Disordered" evidence="13">
    <location>
        <begin position="235"/>
        <end position="284"/>
    </location>
</feature>
<keyword evidence="7 12" id="KW-0904">Protein phosphatase</keyword>
<dbReference type="GO" id="GO:0043175">
    <property type="term" value="F:RNA polymerase core enzyme binding"/>
    <property type="evidence" value="ECO:0007669"/>
    <property type="project" value="UniProtKB-UniRule"/>
</dbReference>
<proteinExistence type="inferred from homology"/>
<evidence type="ECO:0000256" key="11">
    <source>
        <dbReference type="PROSITE-ProRule" id="PRU00812"/>
    </source>
</evidence>
<evidence type="ECO:0000256" key="12">
    <source>
        <dbReference type="RuleBase" id="RU367080"/>
    </source>
</evidence>
<accession>A0A6G0X8G4</accession>
<evidence type="ECO:0000256" key="9">
    <source>
        <dbReference type="ARBA" id="ARBA00047761"/>
    </source>
</evidence>
<protein>
    <recommendedName>
        <fullName evidence="12">RNA polymerase II subunit B1 CTD phosphatase RPAP2 homolog</fullName>
        <ecNumber evidence="12">3.1.3.16</ecNumber>
    </recommendedName>
</protein>
<evidence type="ECO:0000256" key="8">
    <source>
        <dbReference type="ARBA" id="ARBA00023242"/>
    </source>
</evidence>
<evidence type="ECO:0000256" key="3">
    <source>
        <dbReference type="ARBA" id="ARBA00022723"/>
    </source>
</evidence>
<evidence type="ECO:0000256" key="6">
    <source>
        <dbReference type="ARBA" id="ARBA00022833"/>
    </source>
</evidence>
<comment type="catalytic activity">
    <reaction evidence="9 12">
        <text>O-phospho-L-seryl-[protein] + H2O = L-seryl-[protein] + phosphate</text>
        <dbReference type="Rhea" id="RHEA:20629"/>
        <dbReference type="Rhea" id="RHEA-COMP:9863"/>
        <dbReference type="Rhea" id="RHEA-COMP:11604"/>
        <dbReference type="ChEBI" id="CHEBI:15377"/>
        <dbReference type="ChEBI" id="CHEBI:29999"/>
        <dbReference type="ChEBI" id="CHEBI:43474"/>
        <dbReference type="ChEBI" id="CHEBI:83421"/>
        <dbReference type="EC" id="3.1.3.16"/>
    </reaction>
</comment>
<evidence type="ECO:0000256" key="10">
    <source>
        <dbReference type="ARBA" id="ARBA00048336"/>
    </source>
</evidence>
<dbReference type="EC" id="3.1.3.16" evidence="12"/>
<dbReference type="InterPro" id="IPR007308">
    <property type="entry name" value="Rtr1/RPAP2_dom"/>
</dbReference>